<evidence type="ECO:0000259" key="2">
    <source>
        <dbReference type="Pfam" id="PF02931"/>
    </source>
</evidence>
<feature type="coiled-coil region" evidence="1">
    <location>
        <begin position="137"/>
        <end position="167"/>
    </location>
</feature>
<keyword evidence="3" id="KW-0675">Receptor</keyword>
<protein>
    <submittedName>
        <fullName evidence="3">Gamma subunit aminobutyric acid receptor</fullName>
    </submittedName>
</protein>
<feature type="domain" description="Neurotransmitter-gated ion-channel ligand-binding" evidence="2">
    <location>
        <begin position="27"/>
        <end position="132"/>
    </location>
</feature>
<feature type="non-terminal residue" evidence="3">
    <location>
        <position position="1"/>
    </location>
</feature>
<dbReference type="Proteomes" id="UP000266721">
    <property type="component" value="Unassembled WGS sequence"/>
</dbReference>
<dbReference type="Pfam" id="PF02931">
    <property type="entry name" value="Neur_chan_LBD"/>
    <property type="match status" value="1"/>
</dbReference>
<dbReference type="SUPFAM" id="SSF63712">
    <property type="entry name" value="Nicotinic receptor ligand binding domain-like"/>
    <property type="match status" value="1"/>
</dbReference>
<proteinExistence type="predicted"/>
<reference evidence="3 4" key="1">
    <citation type="journal article" date="2016" name="PLoS ONE">
        <title>A First Insight into the Genome of the Filter-Feeder Mussel Mytilus galloprovincialis.</title>
        <authorList>
            <person name="Murgarella M."/>
            <person name="Puiu D."/>
            <person name="Novoa B."/>
            <person name="Figueras A."/>
            <person name="Posada D."/>
            <person name="Canchaya C."/>
        </authorList>
    </citation>
    <scope>NUCLEOTIDE SEQUENCE [LARGE SCALE GENOMIC DNA]</scope>
    <source>
        <tissue evidence="3">Muscle</tissue>
    </source>
</reference>
<gene>
    <name evidence="3" type="ORF">AM593_07140</name>
</gene>
<dbReference type="AlphaFoldDB" id="A0A3L5TQ33"/>
<dbReference type="InterPro" id="IPR006202">
    <property type="entry name" value="Neur_chan_lig-bd"/>
</dbReference>
<sequence length="185" mass="21972">TEYNCLYIPFDYLTTTSDKRIKKGGIKKVYIKIVFLKITDIETVAENYAANVFIQARWREKKLDGNTKDKVNFSEYWSPKLVVQNLENSVLNNVWKEVTVDKNNEAYIVEKRRIKGTFKERQELHDFPFDFQIEEELEKETTQRDEIESLCETLKKKRDILSELDNEILEEIAEENMEAEIEDSD</sequence>
<dbReference type="EMBL" id="KV592838">
    <property type="protein sequence ID" value="OPL21303.1"/>
    <property type="molecule type" value="Genomic_DNA"/>
</dbReference>
<dbReference type="GO" id="GO:0005230">
    <property type="term" value="F:extracellular ligand-gated monoatomic ion channel activity"/>
    <property type="evidence" value="ECO:0007669"/>
    <property type="project" value="InterPro"/>
</dbReference>
<evidence type="ECO:0000256" key="1">
    <source>
        <dbReference type="SAM" id="Coils"/>
    </source>
</evidence>
<dbReference type="GO" id="GO:0016020">
    <property type="term" value="C:membrane"/>
    <property type="evidence" value="ECO:0007669"/>
    <property type="project" value="InterPro"/>
</dbReference>
<organism evidence="3 4">
    <name type="scientific">Mytilus galloprovincialis</name>
    <name type="common">Mediterranean mussel</name>
    <dbReference type="NCBI Taxonomy" id="29158"/>
    <lineage>
        <taxon>Eukaryota</taxon>
        <taxon>Metazoa</taxon>
        <taxon>Spiralia</taxon>
        <taxon>Lophotrochozoa</taxon>
        <taxon>Mollusca</taxon>
        <taxon>Bivalvia</taxon>
        <taxon>Autobranchia</taxon>
        <taxon>Pteriomorphia</taxon>
        <taxon>Mytilida</taxon>
        <taxon>Mytiloidea</taxon>
        <taxon>Mytilidae</taxon>
        <taxon>Mytilinae</taxon>
        <taxon>Mytilus</taxon>
    </lineage>
</organism>
<name>A0A3L5TQ33_MYTGA</name>
<feature type="non-terminal residue" evidence="3">
    <location>
        <position position="185"/>
    </location>
</feature>
<dbReference type="InterPro" id="IPR036734">
    <property type="entry name" value="Neur_chan_lig-bd_sf"/>
</dbReference>
<evidence type="ECO:0000313" key="3">
    <source>
        <dbReference type="EMBL" id="OPL21303.1"/>
    </source>
</evidence>
<keyword evidence="1" id="KW-0175">Coiled coil</keyword>
<dbReference type="Gene3D" id="2.70.170.10">
    <property type="entry name" value="Neurotransmitter-gated ion-channel ligand-binding domain"/>
    <property type="match status" value="1"/>
</dbReference>
<accession>A0A3L5TQ33</accession>
<evidence type="ECO:0000313" key="4">
    <source>
        <dbReference type="Proteomes" id="UP000266721"/>
    </source>
</evidence>
<comment type="caution">
    <text evidence="3">The sequence shown here is derived from an EMBL/GenBank/DDBJ whole genome shotgun (WGS) entry which is preliminary data.</text>
</comment>
<keyword evidence="4" id="KW-1185">Reference proteome</keyword>